<sequence>MSPSPRARSCWAGPNRPSTTRRPLPAALAGLGLLAAVTTALAGCTNAPAAAPGPTDAAGVVQQLGQVPIPTAPAAAPTPTASPGHPQLLAIGAPVRVTLPGGVSAVVTALGPDVVLPSNTTTPPQTVTGTITITATSATGALALHAADFSSRDETGQAVPLAASGPASATASGGQPATLKLTGTFRAGAAQVTWRTAGTVVAIWDFNIETD</sequence>
<proteinExistence type="predicted"/>
<dbReference type="EMBL" id="JACHIW010000001">
    <property type="protein sequence ID" value="MBB5156497.1"/>
    <property type="molecule type" value="Genomic_DNA"/>
</dbReference>
<protein>
    <submittedName>
        <fullName evidence="3">Uncharacterized protein</fullName>
    </submittedName>
</protein>
<dbReference type="AlphaFoldDB" id="A0A840Q991"/>
<dbReference type="RefSeq" id="WP_184727631.1">
    <property type="nucleotide sequence ID" value="NZ_JACHIW010000001.1"/>
</dbReference>
<gene>
    <name evidence="3" type="ORF">BJ970_004031</name>
</gene>
<keyword evidence="2" id="KW-0732">Signal</keyword>
<evidence type="ECO:0000256" key="2">
    <source>
        <dbReference type="SAM" id="SignalP"/>
    </source>
</evidence>
<feature type="region of interest" description="Disordered" evidence="1">
    <location>
        <begin position="1"/>
        <end position="22"/>
    </location>
</feature>
<organism evidence="3 4">
    <name type="scientific">Saccharopolyspora phatthalungensis</name>
    <dbReference type="NCBI Taxonomy" id="664693"/>
    <lineage>
        <taxon>Bacteria</taxon>
        <taxon>Bacillati</taxon>
        <taxon>Actinomycetota</taxon>
        <taxon>Actinomycetes</taxon>
        <taxon>Pseudonocardiales</taxon>
        <taxon>Pseudonocardiaceae</taxon>
        <taxon>Saccharopolyspora</taxon>
    </lineage>
</organism>
<dbReference type="Proteomes" id="UP000584374">
    <property type="component" value="Unassembled WGS sequence"/>
</dbReference>
<feature type="chain" id="PRO_5039168704" evidence="2">
    <location>
        <begin position="43"/>
        <end position="211"/>
    </location>
</feature>
<evidence type="ECO:0000256" key="1">
    <source>
        <dbReference type="SAM" id="MobiDB-lite"/>
    </source>
</evidence>
<accession>A0A840Q991</accession>
<keyword evidence="4" id="KW-1185">Reference proteome</keyword>
<comment type="caution">
    <text evidence="3">The sequence shown here is derived from an EMBL/GenBank/DDBJ whole genome shotgun (WGS) entry which is preliminary data.</text>
</comment>
<reference evidence="3 4" key="1">
    <citation type="submission" date="2020-08" db="EMBL/GenBank/DDBJ databases">
        <title>Sequencing the genomes of 1000 actinobacteria strains.</title>
        <authorList>
            <person name="Klenk H.-P."/>
        </authorList>
    </citation>
    <scope>NUCLEOTIDE SEQUENCE [LARGE SCALE GENOMIC DNA]</scope>
    <source>
        <strain evidence="3 4">DSM 45584</strain>
    </source>
</reference>
<evidence type="ECO:0000313" key="4">
    <source>
        <dbReference type="Proteomes" id="UP000584374"/>
    </source>
</evidence>
<name>A0A840Q991_9PSEU</name>
<feature type="signal peptide" evidence="2">
    <location>
        <begin position="1"/>
        <end position="42"/>
    </location>
</feature>
<evidence type="ECO:0000313" key="3">
    <source>
        <dbReference type="EMBL" id="MBB5156497.1"/>
    </source>
</evidence>